<dbReference type="GO" id="GO:0015562">
    <property type="term" value="F:efflux transmembrane transporter activity"/>
    <property type="evidence" value="ECO:0007669"/>
    <property type="project" value="UniProtKB-ARBA"/>
</dbReference>
<evidence type="ECO:0000256" key="8">
    <source>
        <dbReference type="ARBA" id="ARBA00023136"/>
    </source>
</evidence>
<comment type="similarity">
    <text evidence="2">Belongs to the ABC transporter superfamily. ABCG family. Eye pigment precursor importer (TC 3.A.1.204) subfamily.</text>
</comment>
<comment type="subcellular location">
    <subcellularLocation>
        <location evidence="1">Membrane</location>
        <topology evidence="1">Multi-pass membrane protein</topology>
    </subcellularLocation>
</comment>
<comment type="caution">
    <text evidence="11">The sequence shown here is derived from an EMBL/GenBank/DDBJ whole genome shotgun (WGS) entry which is preliminary data.</text>
</comment>
<dbReference type="InterPro" id="IPR003593">
    <property type="entry name" value="AAA+_ATPase"/>
</dbReference>
<keyword evidence="7 9" id="KW-1133">Transmembrane helix</keyword>
<gene>
    <name evidence="11" type="ORF">LOD99_5852</name>
</gene>
<dbReference type="Pfam" id="PF01061">
    <property type="entry name" value="ABC2_membrane"/>
    <property type="match status" value="1"/>
</dbReference>
<feature type="domain" description="ABC transporter" evidence="10">
    <location>
        <begin position="48"/>
        <end position="287"/>
    </location>
</feature>
<dbReference type="InterPro" id="IPR003439">
    <property type="entry name" value="ABC_transporter-like_ATP-bd"/>
</dbReference>
<dbReference type="PROSITE" id="PS50893">
    <property type="entry name" value="ABC_TRANSPORTER_2"/>
    <property type="match status" value="1"/>
</dbReference>
<dbReference type="EMBL" id="JAKMXF010000311">
    <property type="protein sequence ID" value="KAI6650415.1"/>
    <property type="molecule type" value="Genomic_DNA"/>
</dbReference>
<organism evidence="11 12">
    <name type="scientific">Oopsacas minuta</name>
    <dbReference type="NCBI Taxonomy" id="111878"/>
    <lineage>
        <taxon>Eukaryota</taxon>
        <taxon>Metazoa</taxon>
        <taxon>Porifera</taxon>
        <taxon>Hexactinellida</taxon>
        <taxon>Hexasterophora</taxon>
        <taxon>Lyssacinosida</taxon>
        <taxon>Leucopsacidae</taxon>
        <taxon>Oopsacas</taxon>
    </lineage>
</organism>
<keyword evidence="8 9" id="KW-0472">Membrane</keyword>
<evidence type="ECO:0000256" key="2">
    <source>
        <dbReference type="ARBA" id="ARBA00005814"/>
    </source>
</evidence>
<evidence type="ECO:0000256" key="1">
    <source>
        <dbReference type="ARBA" id="ARBA00004141"/>
    </source>
</evidence>
<name>A0AAV7JNC3_9METZ</name>
<dbReference type="GO" id="GO:0005524">
    <property type="term" value="F:ATP binding"/>
    <property type="evidence" value="ECO:0007669"/>
    <property type="project" value="UniProtKB-KW"/>
</dbReference>
<dbReference type="Pfam" id="PF19055">
    <property type="entry name" value="ABC2_membrane_7"/>
    <property type="match status" value="1"/>
</dbReference>
<dbReference type="CDD" id="cd03213">
    <property type="entry name" value="ABCG_EPDR"/>
    <property type="match status" value="1"/>
</dbReference>
<dbReference type="SUPFAM" id="SSF52540">
    <property type="entry name" value="P-loop containing nucleoside triphosphate hydrolases"/>
    <property type="match status" value="1"/>
</dbReference>
<dbReference type="FunFam" id="3.40.50.300:FF:000622">
    <property type="entry name" value="ATP-binding cassette sub-family G member 2"/>
    <property type="match status" value="1"/>
</dbReference>
<feature type="transmembrane region" description="Helical" evidence="9">
    <location>
        <begin position="375"/>
        <end position="396"/>
    </location>
</feature>
<evidence type="ECO:0000256" key="9">
    <source>
        <dbReference type="SAM" id="Phobius"/>
    </source>
</evidence>
<dbReference type="Pfam" id="PF00005">
    <property type="entry name" value="ABC_tran"/>
    <property type="match status" value="1"/>
</dbReference>
<dbReference type="GO" id="GO:0008514">
    <property type="term" value="F:organic anion transmembrane transporter activity"/>
    <property type="evidence" value="ECO:0007669"/>
    <property type="project" value="UniProtKB-ARBA"/>
</dbReference>
<evidence type="ECO:0000256" key="5">
    <source>
        <dbReference type="ARBA" id="ARBA00022741"/>
    </source>
</evidence>
<evidence type="ECO:0000256" key="7">
    <source>
        <dbReference type="ARBA" id="ARBA00022989"/>
    </source>
</evidence>
<evidence type="ECO:0000256" key="6">
    <source>
        <dbReference type="ARBA" id="ARBA00022840"/>
    </source>
</evidence>
<dbReference type="InterPro" id="IPR013525">
    <property type="entry name" value="ABC2_TM"/>
</dbReference>
<dbReference type="Proteomes" id="UP001165289">
    <property type="component" value="Unassembled WGS sequence"/>
</dbReference>
<dbReference type="GO" id="GO:0016887">
    <property type="term" value="F:ATP hydrolysis activity"/>
    <property type="evidence" value="ECO:0007669"/>
    <property type="project" value="InterPro"/>
</dbReference>
<evidence type="ECO:0000313" key="11">
    <source>
        <dbReference type="EMBL" id="KAI6650415.1"/>
    </source>
</evidence>
<protein>
    <submittedName>
        <fullName evidence="11">ATP-binding cassette sub-family G member 2-like</fullName>
    </submittedName>
</protein>
<dbReference type="Gene3D" id="3.40.50.300">
    <property type="entry name" value="P-loop containing nucleotide triphosphate hydrolases"/>
    <property type="match status" value="1"/>
</dbReference>
<dbReference type="SMART" id="SM00382">
    <property type="entry name" value="AAA"/>
    <property type="match status" value="1"/>
</dbReference>
<feature type="transmembrane region" description="Helical" evidence="9">
    <location>
        <begin position="449"/>
        <end position="476"/>
    </location>
</feature>
<evidence type="ECO:0000256" key="3">
    <source>
        <dbReference type="ARBA" id="ARBA00022448"/>
    </source>
</evidence>
<keyword evidence="12" id="KW-1185">Reference proteome</keyword>
<keyword evidence="3" id="KW-0813">Transport</keyword>
<dbReference type="PANTHER" id="PTHR48041">
    <property type="entry name" value="ABC TRANSPORTER G FAMILY MEMBER 28"/>
    <property type="match status" value="1"/>
</dbReference>
<feature type="transmembrane region" description="Helical" evidence="9">
    <location>
        <begin position="547"/>
        <end position="564"/>
    </location>
</feature>
<feature type="transmembrane region" description="Helical" evidence="9">
    <location>
        <begin position="408"/>
        <end position="429"/>
    </location>
</feature>
<feature type="transmembrane region" description="Helical" evidence="9">
    <location>
        <begin position="619"/>
        <end position="641"/>
    </location>
</feature>
<accession>A0AAV7JNC3</accession>
<reference evidence="11 12" key="1">
    <citation type="journal article" date="2023" name="BMC Biol.">
        <title>The compact genome of the sponge Oopsacas minuta (Hexactinellida) is lacking key metazoan core genes.</title>
        <authorList>
            <person name="Santini S."/>
            <person name="Schenkelaars Q."/>
            <person name="Jourda C."/>
            <person name="Duchesne M."/>
            <person name="Belahbib H."/>
            <person name="Rocher C."/>
            <person name="Selva M."/>
            <person name="Riesgo A."/>
            <person name="Vervoort M."/>
            <person name="Leys S.P."/>
            <person name="Kodjabachian L."/>
            <person name="Le Bivic A."/>
            <person name="Borchiellini C."/>
            <person name="Claverie J.M."/>
            <person name="Renard E."/>
        </authorList>
    </citation>
    <scope>NUCLEOTIDE SEQUENCE [LARGE SCALE GENOMIC DNA]</scope>
    <source>
        <strain evidence="11">SPO-2</strain>
    </source>
</reference>
<keyword evidence="5" id="KW-0547">Nucleotide-binding</keyword>
<proteinExistence type="inferred from homology"/>
<dbReference type="InterPro" id="IPR050352">
    <property type="entry name" value="ABCG_transporters"/>
</dbReference>
<dbReference type="InterPro" id="IPR027417">
    <property type="entry name" value="P-loop_NTPase"/>
</dbReference>
<dbReference type="PANTHER" id="PTHR48041:SF116">
    <property type="entry name" value="PROTEIN BROWN"/>
    <property type="match status" value="1"/>
</dbReference>
<dbReference type="GO" id="GO:0016324">
    <property type="term" value="C:apical plasma membrane"/>
    <property type="evidence" value="ECO:0007669"/>
    <property type="project" value="UniProtKB-ARBA"/>
</dbReference>
<keyword evidence="4 9" id="KW-0812">Transmembrane</keyword>
<dbReference type="InterPro" id="IPR043926">
    <property type="entry name" value="ABCG_dom"/>
</dbReference>
<sequence length="648" mass="72989">MAINDINRKLLSNDFSSIHEHKLVDSVSIDSEEDGIVRLAYHKIDYAVPKIDIFGLIKFKEKQILKNVSGIMYPGLNAIMGPTGSGKTTLLDILAARKDKRYIEGEVLMNDKPRSKQFKCITGYVIQDDCLMGTLSVRENIYFSASLRLRNNMSSKKKRAKVQEAIEKLGLLAVADTKIGTEFARGVSGGERKRTHIAMELVIAPSVLFLDEPTTGLDAFTAVNLMKILKKIGEEGKIIIMAIHQPRYAIFNLFDSITLLSHGRTVYQGTTREAIEYFSSQGYECPARENPADFFLDLIADDEQNYLKNVPVNWPDRYEFSNTLQMRIQTKPKHAIIQLASNAITSTNYASNIFWQTFVVGKRTIRNMIRSPTEFLLQVLISTLFSIVIGLIYFQLKLTPSGLQNRAGAIFLMVTIQVFANQSAIMAFMKEKALFIHENANGYYRVSAYFFANLMIDLFPKRIAPILVGGTIMYFMTGFQREFAKYSIYILTTSVTTIAASGFPLLYGSMVNSFAVASLLTAVTFVTMMIFGGLLVNITTLPTWLQWIQYLSVFRLAIITLSINELKGLTFCYDEFRGLGNGTCHRESISFGNINISTVETGEMYLKEQGIPYENEFDLWAGVAGLFCYACILLILTYVLLRIVKKEK</sequence>
<dbReference type="GO" id="GO:0140359">
    <property type="term" value="F:ABC-type transporter activity"/>
    <property type="evidence" value="ECO:0007669"/>
    <property type="project" value="InterPro"/>
</dbReference>
<dbReference type="AlphaFoldDB" id="A0AAV7JNC3"/>
<feature type="transmembrane region" description="Helical" evidence="9">
    <location>
        <begin position="513"/>
        <end position="535"/>
    </location>
</feature>
<evidence type="ECO:0000313" key="12">
    <source>
        <dbReference type="Proteomes" id="UP001165289"/>
    </source>
</evidence>
<feature type="transmembrane region" description="Helical" evidence="9">
    <location>
        <begin position="488"/>
        <end position="507"/>
    </location>
</feature>
<evidence type="ECO:0000256" key="4">
    <source>
        <dbReference type="ARBA" id="ARBA00022692"/>
    </source>
</evidence>
<keyword evidence="6 11" id="KW-0067">ATP-binding</keyword>
<evidence type="ECO:0000259" key="10">
    <source>
        <dbReference type="PROSITE" id="PS50893"/>
    </source>
</evidence>